<keyword evidence="3" id="KW-0677">Repeat</keyword>
<dbReference type="SMART" id="SM00249">
    <property type="entry name" value="PHD"/>
    <property type="match status" value="3"/>
</dbReference>
<evidence type="ECO:0000256" key="4">
    <source>
        <dbReference type="ARBA" id="ARBA00022771"/>
    </source>
</evidence>
<reference evidence="11 12" key="1">
    <citation type="journal article" date="2012" name="MBio">
        <title>Comparative genome analysis of three eukaryotic parasites with differing abilities to transform leukocytes reveals key mediators of Theileria-induced leukocyte transformation.</title>
        <authorList>
            <person name="Hayashida K."/>
            <person name="Hara Y."/>
            <person name="Abe T."/>
            <person name="Yamasaki C."/>
            <person name="Toyoda A."/>
            <person name="Kosuge T."/>
            <person name="Suzuki Y."/>
            <person name="Sato Y."/>
            <person name="Kawashima S."/>
            <person name="Katayama T."/>
            <person name="Wakaguri H."/>
            <person name="Inoue N."/>
            <person name="Homma K."/>
            <person name="Tada-Umezaki M."/>
            <person name="Yagi Y."/>
            <person name="Fujii Y."/>
            <person name="Habara T."/>
            <person name="Kanehisa M."/>
            <person name="Watanabe H."/>
            <person name="Ito K."/>
            <person name="Gojobori T."/>
            <person name="Sugawara H."/>
            <person name="Imanishi T."/>
            <person name="Weir W."/>
            <person name="Gardner M."/>
            <person name="Pain A."/>
            <person name="Shiels B."/>
            <person name="Hattori M."/>
            <person name="Nene V."/>
            <person name="Sugimoto C."/>
        </authorList>
    </citation>
    <scope>NUCLEOTIDE SEQUENCE [LARGE SCALE GENOMIC DNA]</scope>
    <source>
        <strain evidence="11 12">Shintoku</strain>
    </source>
</reference>
<dbReference type="InterPro" id="IPR019786">
    <property type="entry name" value="Zinc_finger_PHD-type_CS"/>
</dbReference>
<evidence type="ECO:0000256" key="1">
    <source>
        <dbReference type="ARBA" id="ARBA00004123"/>
    </source>
</evidence>
<accession>J7MCG1</accession>
<evidence type="ECO:0000313" key="12">
    <source>
        <dbReference type="Proteomes" id="UP000003786"/>
    </source>
</evidence>
<dbReference type="InterPro" id="IPR019787">
    <property type="entry name" value="Znf_PHD-finger"/>
</dbReference>
<dbReference type="Pfam" id="PF00628">
    <property type="entry name" value="PHD"/>
    <property type="match status" value="2"/>
</dbReference>
<dbReference type="GO" id="GO:0008270">
    <property type="term" value="F:zinc ion binding"/>
    <property type="evidence" value="ECO:0007669"/>
    <property type="project" value="UniProtKB-KW"/>
</dbReference>
<evidence type="ECO:0000256" key="3">
    <source>
        <dbReference type="ARBA" id="ARBA00022737"/>
    </source>
</evidence>
<keyword evidence="7" id="KW-0804">Transcription</keyword>
<dbReference type="OrthoDB" id="787137at2759"/>
<dbReference type="GeneID" id="20716895"/>
<keyword evidence="4 9" id="KW-0863">Zinc-finger</keyword>
<dbReference type="SUPFAM" id="SSF57903">
    <property type="entry name" value="FYVE/PHD zinc finger"/>
    <property type="match status" value="3"/>
</dbReference>
<dbReference type="PANTHER" id="PTHR45888:SF4">
    <property type="entry name" value="PHD FINGER PROTEIN 10"/>
    <property type="match status" value="1"/>
</dbReference>
<evidence type="ECO:0000256" key="5">
    <source>
        <dbReference type="ARBA" id="ARBA00022833"/>
    </source>
</evidence>
<dbReference type="InterPro" id="IPR013083">
    <property type="entry name" value="Znf_RING/FYVE/PHD"/>
</dbReference>
<evidence type="ECO:0000256" key="7">
    <source>
        <dbReference type="ARBA" id="ARBA00023163"/>
    </source>
</evidence>
<dbReference type="OMA" id="VIRYPWH"/>
<feature type="domain" description="PHD-type" evidence="10">
    <location>
        <begin position="95"/>
        <end position="147"/>
    </location>
</feature>
<name>J7MCG1_THEOR</name>
<evidence type="ECO:0000313" key="11">
    <source>
        <dbReference type="EMBL" id="BAM42492.1"/>
    </source>
</evidence>
<gene>
    <name evidence="11" type="ORF">TOT_040000860</name>
</gene>
<evidence type="ECO:0000259" key="10">
    <source>
        <dbReference type="PROSITE" id="PS50016"/>
    </source>
</evidence>
<dbReference type="STRING" id="869250.J7MCG1"/>
<dbReference type="PROSITE" id="PS01359">
    <property type="entry name" value="ZF_PHD_1"/>
    <property type="match status" value="2"/>
</dbReference>
<evidence type="ECO:0000256" key="9">
    <source>
        <dbReference type="PROSITE-ProRule" id="PRU00146"/>
    </source>
</evidence>
<dbReference type="AlphaFoldDB" id="J7MCG1"/>
<dbReference type="GO" id="GO:0005634">
    <property type="term" value="C:nucleus"/>
    <property type="evidence" value="ECO:0007669"/>
    <property type="project" value="UniProtKB-SubCell"/>
</dbReference>
<sequence length="254" mass="29011">MNKKKKQDSNPDTIIPLKTKTYLSIATAKLIHTPLIPSLVARNRKLCLTCYSKTCKDMFDPENLICCTKCRQCFHPSCYDPPLAYEVVIRYPWHCKRCKVCVNCDENKDGTLIICDACDRGFHINCTDDNLEEIPSGSWYCHDCQYCKLCYKKLSDSEARSDWYSLEGNKLCRDCLELRNVTEISISVKFCSVCSKLMNSRSSAGNGRITCSKCTQGTHTKCSKREMGHSNNSQALNWICNNCLKVESWRTTID</sequence>
<keyword evidence="5" id="KW-0862">Zinc</keyword>
<dbReference type="Gene3D" id="3.30.40.10">
    <property type="entry name" value="Zinc/RING finger domain, C3HC4 (zinc finger)"/>
    <property type="match status" value="3"/>
</dbReference>
<keyword evidence="12" id="KW-1185">Reference proteome</keyword>
<evidence type="ECO:0000256" key="6">
    <source>
        <dbReference type="ARBA" id="ARBA00023015"/>
    </source>
</evidence>
<proteinExistence type="predicted"/>
<dbReference type="KEGG" id="tot:TOT_040000860"/>
<feature type="domain" description="PHD-type" evidence="10">
    <location>
        <begin position="188"/>
        <end position="246"/>
    </location>
</feature>
<evidence type="ECO:0000256" key="2">
    <source>
        <dbReference type="ARBA" id="ARBA00022723"/>
    </source>
</evidence>
<dbReference type="RefSeq" id="XP_009692793.1">
    <property type="nucleotide sequence ID" value="XM_009694498.1"/>
</dbReference>
<keyword evidence="8" id="KW-0539">Nucleus</keyword>
<evidence type="ECO:0000256" key="8">
    <source>
        <dbReference type="ARBA" id="ARBA00023242"/>
    </source>
</evidence>
<protein>
    <recommendedName>
        <fullName evidence="10">PHD-type domain-containing protein</fullName>
    </recommendedName>
</protein>
<dbReference type="EMBL" id="AP011949">
    <property type="protein sequence ID" value="BAM42492.1"/>
    <property type="molecule type" value="Genomic_DNA"/>
</dbReference>
<organism evidence="11 12">
    <name type="scientific">Theileria orientalis strain Shintoku</name>
    <dbReference type="NCBI Taxonomy" id="869250"/>
    <lineage>
        <taxon>Eukaryota</taxon>
        <taxon>Sar</taxon>
        <taxon>Alveolata</taxon>
        <taxon>Apicomplexa</taxon>
        <taxon>Aconoidasida</taxon>
        <taxon>Piroplasmida</taxon>
        <taxon>Theileriidae</taxon>
        <taxon>Theileria</taxon>
    </lineage>
</organism>
<dbReference type="InterPro" id="IPR011011">
    <property type="entry name" value="Znf_FYVE_PHD"/>
</dbReference>
<keyword evidence="2" id="KW-0479">Metal-binding</keyword>
<dbReference type="InterPro" id="IPR001965">
    <property type="entry name" value="Znf_PHD"/>
</dbReference>
<dbReference type="PROSITE" id="PS50016">
    <property type="entry name" value="ZF_PHD_2"/>
    <property type="match status" value="2"/>
</dbReference>
<dbReference type="VEuPathDB" id="PiroplasmaDB:TOT_040000860"/>
<keyword evidence="6" id="KW-0805">Transcription regulation</keyword>
<dbReference type="eggNOG" id="KOG4443">
    <property type="taxonomic scope" value="Eukaryota"/>
</dbReference>
<dbReference type="Proteomes" id="UP000003786">
    <property type="component" value="Chromosome 4"/>
</dbReference>
<dbReference type="PANTHER" id="PTHR45888">
    <property type="entry name" value="HL01030P-RELATED"/>
    <property type="match status" value="1"/>
</dbReference>
<comment type="subcellular location">
    <subcellularLocation>
        <location evidence="1">Nucleus</location>
    </subcellularLocation>
</comment>